<keyword evidence="2" id="KW-1185">Reference proteome</keyword>
<dbReference type="InterPro" id="IPR036162">
    <property type="entry name" value="Resolvase-like_N_sf"/>
</dbReference>
<accession>A0A1M5SPS1</accession>
<dbReference type="Proteomes" id="UP000184447">
    <property type="component" value="Unassembled WGS sequence"/>
</dbReference>
<reference evidence="1 2" key="1">
    <citation type="submission" date="2016-11" db="EMBL/GenBank/DDBJ databases">
        <authorList>
            <person name="Jaros S."/>
            <person name="Januszkiewicz K."/>
            <person name="Wedrychowicz H."/>
        </authorList>
    </citation>
    <scope>NUCLEOTIDE SEQUENCE [LARGE SCALE GENOMIC DNA]</scope>
    <source>
        <strain evidence="1 2">DSM 8605</strain>
    </source>
</reference>
<evidence type="ECO:0000313" key="2">
    <source>
        <dbReference type="Proteomes" id="UP000184447"/>
    </source>
</evidence>
<dbReference type="STRING" id="1121316.SAMN02745207_01032"/>
<dbReference type="GO" id="GO:0000150">
    <property type="term" value="F:DNA strand exchange activity"/>
    <property type="evidence" value="ECO:0007669"/>
    <property type="project" value="InterPro"/>
</dbReference>
<dbReference type="AlphaFoldDB" id="A0A1M5SPS1"/>
<dbReference type="RefSeq" id="WP_073337358.1">
    <property type="nucleotide sequence ID" value="NZ_FQXM01000004.1"/>
</dbReference>
<gene>
    <name evidence="1" type="ORF">SAMN02745207_01032</name>
</gene>
<dbReference type="Gene3D" id="3.40.50.1390">
    <property type="entry name" value="Resolvase, N-terminal catalytic domain"/>
    <property type="match status" value="1"/>
</dbReference>
<dbReference type="EMBL" id="FQXM01000004">
    <property type="protein sequence ID" value="SHH39963.1"/>
    <property type="molecule type" value="Genomic_DNA"/>
</dbReference>
<organism evidence="1 2">
    <name type="scientific">Clostridium grantii DSM 8605</name>
    <dbReference type="NCBI Taxonomy" id="1121316"/>
    <lineage>
        <taxon>Bacteria</taxon>
        <taxon>Bacillati</taxon>
        <taxon>Bacillota</taxon>
        <taxon>Clostridia</taxon>
        <taxon>Eubacteriales</taxon>
        <taxon>Clostridiaceae</taxon>
        <taxon>Clostridium</taxon>
    </lineage>
</organism>
<sequence length="127" mass="14706">MLELCRSGNIDLNTLSGDGELMLSVLSSFAQEESKNVSDNIKWRIKKEFERGIYHLNTNKFLGYDKDEFGTLVIVWQCSNFVYKKTRTCTGTKIDERDLEKVNIKGPTIIKEELRDGKKHYSYTSKN</sequence>
<dbReference type="SUPFAM" id="SSF53041">
    <property type="entry name" value="Resolvase-like"/>
    <property type="match status" value="1"/>
</dbReference>
<dbReference type="GO" id="GO:0003677">
    <property type="term" value="F:DNA binding"/>
    <property type="evidence" value="ECO:0007669"/>
    <property type="project" value="InterPro"/>
</dbReference>
<protein>
    <submittedName>
        <fullName evidence="1">Uncharacterized protein</fullName>
    </submittedName>
</protein>
<proteinExistence type="predicted"/>
<name>A0A1M5SPS1_9CLOT</name>
<evidence type="ECO:0000313" key="1">
    <source>
        <dbReference type="EMBL" id="SHH39963.1"/>
    </source>
</evidence>